<comment type="similarity">
    <text evidence="1">Belongs to the universal stress protein A family.</text>
</comment>
<dbReference type="PANTHER" id="PTHR46268">
    <property type="entry name" value="STRESS RESPONSE PROTEIN NHAX"/>
    <property type="match status" value="1"/>
</dbReference>
<evidence type="ECO:0000259" key="2">
    <source>
        <dbReference type="Pfam" id="PF00582"/>
    </source>
</evidence>
<evidence type="ECO:0000313" key="4">
    <source>
        <dbReference type="Proteomes" id="UP000306918"/>
    </source>
</evidence>
<organism evidence="3 4">
    <name type="scientific">Niastella caeni</name>
    <dbReference type="NCBI Taxonomy" id="2569763"/>
    <lineage>
        <taxon>Bacteria</taxon>
        <taxon>Pseudomonadati</taxon>
        <taxon>Bacteroidota</taxon>
        <taxon>Chitinophagia</taxon>
        <taxon>Chitinophagales</taxon>
        <taxon>Chitinophagaceae</taxon>
        <taxon>Niastella</taxon>
    </lineage>
</organism>
<dbReference type="InterPro" id="IPR006016">
    <property type="entry name" value="UspA"/>
</dbReference>
<dbReference type="Pfam" id="PF00582">
    <property type="entry name" value="Usp"/>
    <property type="match status" value="1"/>
</dbReference>
<dbReference type="OrthoDB" id="641005at2"/>
<evidence type="ECO:0000256" key="1">
    <source>
        <dbReference type="ARBA" id="ARBA00008791"/>
    </source>
</evidence>
<comment type="caution">
    <text evidence="3">The sequence shown here is derived from an EMBL/GenBank/DDBJ whole genome shotgun (WGS) entry which is preliminary data.</text>
</comment>
<proteinExistence type="inferred from homology"/>
<evidence type="ECO:0000313" key="3">
    <source>
        <dbReference type="EMBL" id="THU39535.1"/>
    </source>
</evidence>
<dbReference type="AlphaFoldDB" id="A0A4S8HVU2"/>
<name>A0A4S8HVU2_9BACT</name>
<feature type="domain" description="UspA" evidence="2">
    <location>
        <begin position="1"/>
        <end position="149"/>
    </location>
</feature>
<dbReference type="Gene3D" id="3.40.50.12370">
    <property type="match status" value="1"/>
</dbReference>
<protein>
    <submittedName>
        <fullName evidence="3">Universal stress protein</fullName>
    </submittedName>
</protein>
<keyword evidence="4" id="KW-1185">Reference proteome</keyword>
<dbReference type="RefSeq" id="WP_136577667.1">
    <property type="nucleotide sequence ID" value="NZ_STFF01000003.1"/>
</dbReference>
<gene>
    <name evidence="3" type="ORF">FAM09_13605</name>
</gene>
<dbReference type="CDD" id="cd00293">
    <property type="entry name" value="USP-like"/>
    <property type="match status" value="1"/>
</dbReference>
<reference evidence="3 4" key="1">
    <citation type="submission" date="2019-04" db="EMBL/GenBank/DDBJ databases">
        <title>Niastella caeni sp. nov., isolated from activated sludge.</title>
        <authorList>
            <person name="Sheng M."/>
        </authorList>
    </citation>
    <scope>NUCLEOTIDE SEQUENCE [LARGE SCALE GENOMIC DNA]</scope>
    <source>
        <strain evidence="3 4">HX-2-15</strain>
    </source>
</reference>
<dbReference type="Proteomes" id="UP000306918">
    <property type="component" value="Unassembled WGS sequence"/>
</dbReference>
<dbReference type="PANTHER" id="PTHR46268:SF6">
    <property type="entry name" value="UNIVERSAL STRESS PROTEIN UP12"/>
    <property type="match status" value="1"/>
</dbReference>
<dbReference type="SUPFAM" id="SSF52402">
    <property type="entry name" value="Adenine nucleotide alpha hydrolases-like"/>
    <property type="match status" value="1"/>
</dbReference>
<sequence>MKKIIAAIDGLKYSDSAVHYAVHLAQETNAHLVGVFLDDFTYHSYKIYELVSKSGGVDEEKHKRLEIADQQAREASVNNFSKACREASLNFSVHHDRNIALHELLHESIYADLMVIGNKETLTHYEETIPTRFIRDLLSEVQCPVLVVPTKYKPLDKLVLLYDGQPSSVHAIRTFSSLFPELKYLETEVISVRESKGNQHVPDNRLMKEFMKRHFPQAYYTVLQGYADTEIPQKLKTQEGNILVVLGAYERSRVSRWFRESLADILMQEIDAPLFIAHSR</sequence>
<dbReference type="EMBL" id="STFF01000003">
    <property type="protein sequence ID" value="THU39535.1"/>
    <property type="molecule type" value="Genomic_DNA"/>
</dbReference>
<accession>A0A4S8HVU2</accession>